<dbReference type="Proteomes" id="UP000488936">
    <property type="component" value="Unassembled WGS sequence"/>
</dbReference>
<dbReference type="InterPro" id="IPR000477">
    <property type="entry name" value="RT_dom"/>
</dbReference>
<dbReference type="InterPro" id="IPR051083">
    <property type="entry name" value="GrpII_Intron_Splice-Mob/Def"/>
</dbReference>
<evidence type="ECO:0000256" key="1">
    <source>
        <dbReference type="ARBA" id="ARBA00034120"/>
    </source>
</evidence>
<dbReference type="AlphaFoldDB" id="A0A7K1GQC5"/>
<feature type="non-terminal residue" evidence="3">
    <location>
        <position position="142"/>
    </location>
</feature>
<feature type="non-terminal residue" evidence="3">
    <location>
        <position position="1"/>
    </location>
</feature>
<dbReference type="GO" id="GO:0003964">
    <property type="term" value="F:RNA-directed DNA polymerase activity"/>
    <property type="evidence" value="ECO:0007669"/>
    <property type="project" value="UniProtKB-KW"/>
</dbReference>
<proteinExistence type="inferred from homology"/>
<keyword evidence="3" id="KW-0695">RNA-directed DNA polymerase</keyword>
<keyword evidence="3" id="KW-0548">Nucleotidyltransferase</keyword>
<organism evidence="3 4">
    <name type="scientific">Myroides pelagicus</name>
    <dbReference type="NCBI Taxonomy" id="270914"/>
    <lineage>
        <taxon>Bacteria</taxon>
        <taxon>Pseudomonadati</taxon>
        <taxon>Bacteroidota</taxon>
        <taxon>Flavobacteriia</taxon>
        <taxon>Flavobacteriales</taxon>
        <taxon>Flavobacteriaceae</taxon>
        <taxon>Myroides</taxon>
    </lineage>
</organism>
<comment type="caution">
    <text evidence="3">The sequence shown here is derived from an EMBL/GenBank/DDBJ whole genome shotgun (WGS) entry which is preliminary data.</text>
</comment>
<dbReference type="PANTHER" id="PTHR34047:SF8">
    <property type="entry name" value="PROTEIN YKFC"/>
    <property type="match status" value="1"/>
</dbReference>
<dbReference type="PROSITE" id="PS50878">
    <property type="entry name" value="RT_POL"/>
    <property type="match status" value="1"/>
</dbReference>
<dbReference type="InterPro" id="IPR043502">
    <property type="entry name" value="DNA/RNA_pol_sf"/>
</dbReference>
<evidence type="ECO:0000259" key="2">
    <source>
        <dbReference type="PROSITE" id="PS50878"/>
    </source>
</evidence>
<accession>A0A7K1GQC5</accession>
<keyword evidence="3" id="KW-0808">Transferase</keyword>
<name>A0A7K1GQC5_9FLAO</name>
<gene>
    <name evidence="3" type="ORF">GJV77_14720</name>
</gene>
<dbReference type="CDD" id="cd01651">
    <property type="entry name" value="RT_G2_intron"/>
    <property type="match status" value="1"/>
</dbReference>
<keyword evidence="4" id="KW-1185">Reference proteome</keyword>
<protein>
    <submittedName>
        <fullName evidence="3">Group II intron reverse transcriptase/maturase</fullName>
    </submittedName>
</protein>
<dbReference type="EMBL" id="WMJY01000097">
    <property type="protein sequence ID" value="MTH31115.1"/>
    <property type="molecule type" value="Genomic_DNA"/>
</dbReference>
<evidence type="ECO:0000313" key="3">
    <source>
        <dbReference type="EMBL" id="MTH31115.1"/>
    </source>
</evidence>
<dbReference type="Pfam" id="PF00078">
    <property type="entry name" value="RVT_1"/>
    <property type="match status" value="1"/>
</dbReference>
<dbReference type="PANTHER" id="PTHR34047">
    <property type="entry name" value="NUCLEAR INTRON MATURASE 1, MITOCHONDRIAL-RELATED"/>
    <property type="match status" value="1"/>
</dbReference>
<evidence type="ECO:0000313" key="4">
    <source>
        <dbReference type="Proteomes" id="UP000488936"/>
    </source>
</evidence>
<dbReference type="RefSeq" id="WP_240142901.1">
    <property type="nucleotide sequence ID" value="NZ_WMJY01000097.1"/>
</dbReference>
<feature type="domain" description="Reverse transcriptase" evidence="2">
    <location>
        <begin position="1"/>
        <end position="142"/>
    </location>
</feature>
<reference evidence="3 4" key="1">
    <citation type="journal article" date="2006" name="Int. J. Syst. Evol. Microbiol.">
        <title>Myroides pelagicus sp. nov., isolated from seawater in Thailand.</title>
        <authorList>
            <person name="Yoon J."/>
            <person name="Maneerat S."/>
            <person name="Kawai F."/>
            <person name="Yokota A."/>
        </authorList>
    </citation>
    <scope>NUCLEOTIDE SEQUENCE [LARGE SCALE GENOMIC DNA]</scope>
    <source>
        <strain evidence="3 4">SM1T</strain>
    </source>
</reference>
<comment type="similarity">
    <text evidence="1">Belongs to the bacterial reverse transcriptase family.</text>
</comment>
<dbReference type="SUPFAM" id="SSF56672">
    <property type="entry name" value="DNA/RNA polymerases"/>
    <property type="match status" value="1"/>
</dbReference>
<sequence length="142" mass="16369">TALKEAKRHLNDKYHYVVDLDLEKFFDTVNHSRLIELLSKRVKDSRVISLIHKYLSSGVVVNGKLEQSNQGVVQGGPLSPLLSNIMLHELDMELEKRGHRFVRCADDCLIFCKSKRACKRVKESITLFIETVLYLKVNKEKT</sequence>